<gene>
    <name evidence="2" type="ORF">COCCADRAFT_4261</name>
</gene>
<keyword evidence="3" id="KW-1185">Reference proteome</keyword>
<dbReference type="GeneID" id="19149706"/>
<name>W6YFT8_COCC2</name>
<dbReference type="Proteomes" id="UP000053841">
    <property type="component" value="Unassembled WGS sequence"/>
</dbReference>
<proteinExistence type="predicted"/>
<dbReference type="EMBL" id="KI964593">
    <property type="protein sequence ID" value="EUC34319.1"/>
    <property type="molecule type" value="Genomic_DNA"/>
</dbReference>
<dbReference type="eggNOG" id="ENOG502QYFK">
    <property type="taxonomic scope" value="Eukaryota"/>
</dbReference>
<dbReference type="OrthoDB" id="3693838at2759"/>
<accession>W6YFT8</accession>
<dbReference type="AlphaFoldDB" id="W6YFT8"/>
<organism evidence="2 3">
    <name type="scientific">Cochliobolus carbonum (strain 26-R-13)</name>
    <name type="common">Maize leaf spot fungus</name>
    <name type="synonym">Bipolaris zeicola</name>
    <dbReference type="NCBI Taxonomy" id="930089"/>
    <lineage>
        <taxon>Eukaryota</taxon>
        <taxon>Fungi</taxon>
        <taxon>Dikarya</taxon>
        <taxon>Ascomycota</taxon>
        <taxon>Pezizomycotina</taxon>
        <taxon>Dothideomycetes</taxon>
        <taxon>Pleosporomycetidae</taxon>
        <taxon>Pleosporales</taxon>
        <taxon>Pleosporineae</taxon>
        <taxon>Pleosporaceae</taxon>
        <taxon>Bipolaris</taxon>
    </lineage>
</organism>
<reference evidence="2 3" key="1">
    <citation type="journal article" date="2013" name="PLoS Genet.">
        <title>Comparative genome structure, secondary metabolite, and effector coding capacity across Cochliobolus pathogens.</title>
        <authorList>
            <person name="Condon B.J."/>
            <person name="Leng Y."/>
            <person name="Wu D."/>
            <person name="Bushley K.E."/>
            <person name="Ohm R.A."/>
            <person name="Otillar R."/>
            <person name="Martin J."/>
            <person name="Schackwitz W."/>
            <person name="Grimwood J."/>
            <person name="MohdZainudin N."/>
            <person name="Xue C."/>
            <person name="Wang R."/>
            <person name="Manning V.A."/>
            <person name="Dhillon B."/>
            <person name="Tu Z.J."/>
            <person name="Steffenson B.J."/>
            <person name="Salamov A."/>
            <person name="Sun H."/>
            <person name="Lowry S."/>
            <person name="LaButti K."/>
            <person name="Han J."/>
            <person name="Copeland A."/>
            <person name="Lindquist E."/>
            <person name="Barry K."/>
            <person name="Schmutz J."/>
            <person name="Baker S.E."/>
            <person name="Ciuffetti L.M."/>
            <person name="Grigoriev I.V."/>
            <person name="Zhong S."/>
            <person name="Turgeon B.G."/>
        </authorList>
    </citation>
    <scope>NUCLEOTIDE SEQUENCE [LARGE SCALE GENOMIC DNA]</scope>
    <source>
        <strain evidence="2 3">26-R-13</strain>
    </source>
</reference>
<sequence>MDIDLEEDYVSWPTVYKSKNEPVAQQNVTYRDVGVQSLPDSNADAFQTIYNREPKQDELVSKVLTEAIDRYTSGVGSGPYEIIDGEPFPAPMSLETGETYEDASFQTLGNTDCKISIVRAKAKASVLVAQQRPVAQAAGYKIWCEKRDELIIHTEQCPIRIRINEDGYVTDTDAHAVMLPNICGEEIDSTAASLEIESAQVWSRTLPYSRFHAEASTYLNRIPFLAPGSPMEICQPWVPEQFVAMADTNESKMSPVSKRDRWDKFPTPTLPPPKPRVAPERIAAARRLAGRQHMHQDLTGAQHTTDAMDIDPTYGASEYTYDRSRPTSPPPQNLSPGRTSAPHSPAPRQTRDNLTKAPANPDTSFADYVTSIRRNKLDQLDQPAYEVSAPLNYDEEGSAAWWEAQDVDVYATSRAVEDARREAVAEERDTFYGVNREEDGMEE</sequence>
<dbReference type="HOGENOM" id="CLU_618180_0_0_1"/>
<feature type="region of interest" description="Disordered" evidence="1">
    <location>
        <begin position="249"/>
        <end position="278"/>
    </location>
</feature>
<protein>
    <submittedName>
        <fullName evidence="2">Uncharacterized protein</fullName>
    </submittedName>
</protein>
<evidence type="ECO:0000313" key="3">
    <source>
        <dbReference type="Proteomes" id="UP000053841"/>
    </source>
</evidence>
<evidence type="ECO:0000256" key="1">
    <source>
        <dbReference type="SAM" id="MobiDB-lite"/>
    </source>
</evidence>
<evidence type="ECO:0000313" key="2">
    <source>
        <dbReference type="EMBL" id="EUC34319.1"/>
    </source>
</evidence>
<dbReference type="STRING" id="930089.W6YFT8"/>
<dbReference type="KEGG" id="bze:COCCADRAFT_4261"/>
<feature type="region of interest" description="Disordered" evidence="1">
    <location>
        <begin position="299"/>
        <end position="365"/>
    </location>
</feature>
<dbReference type="RefSeq" id="XP_007711335.1">
    <property type="nucleotide sequence ID" value="XM_007713145.1"/>
</dbReference>